<dbReference type="CDD" id="cd00093">
    <property type="entry name" value="HTH_XRE"/>
    <property type="match status" value="1"/>
</dbReference>
<reference evidence="6 7" key="1">
    <citation type="submission" date="2017-06" db="EMBL/GenBank/DDBJ databases">
        <title>A platform for efficient transgenesis in Macrostomum lignano, a flatworm model organism for stem cell research.</title>
        <authorList>
            <person name="Berezikov E."/>
        </authorList>
    </citation>
    <scope>NUCLEOTIDE SEQUENCE [LARGE SCALE GENOMIC DNA]</scope>
    <source>
        <strain evidence="6">DV1</strain>
        <tissue evidence="6">Whole organism</tissue>
    </source>
</reference>
<feature type="domain" description="HTH cro/C1-type" evidence="5">
    <location>
        <begin position="81"/>
        <end position="135"/>
    </location>
</feature>
<feature type="region of interest" description="Disordered" evidence="4">
    <location>
        <begin position="134"/>
        <end position="162"/>
    </location>
</feature>
<protein>
    <recommendedName>
        <fullName evidence="5">HTH cro/C1-type domain-containing protein</fullName>
    </recommendedName>
</protein>
<dbReference type="STRING" id="282301.A0A267FNW3"/>
<evidence type="ECO:0000256" key="1">
    <source>
        <dbReference type="ARBA" id="ARBA00023015"/>
    </source>
</evidence>
<evidence type="ECO:0000256" key="2">
    <source>
        <dbReference type="ARBA" id="ARBA00023125"/>
    </source>
</evidence>
<dbReference type="InterPro" id="IPR010982">
    <property type="entry name" value="Lambda_DNA-bd_dom_sf"/>
</dbReference>
<evidence type="ECO:0000256" key="3">
    <source>
        <dbReference type="ARBA" id="ARBA00023163"/>
    </source>
</evidence>
<evidence type="ECO:0000313" key="6">
    <source>
        <dbReference type="EMBL" id="PAA74797.1"/>
    </source>
</evidence>
<dbReference type="GO" id="GO:0005634">
    <property type="term" value="C:nucleus"/>
    <property type="evidence" value="ECO:0007669"/>
    <property type="project" value="TreeGrafter"/>
</dbReference>
<evidence type="ECO:0000259" key="5">
    <source>
        <dbReference type="PROSITE" id="PS50943"/>
    </source>
</evidence>
<dbReference type="Proteomes" id="UP000215902">
    <property type="component" value="Unassembled WGS sequence"/>
</dbReference>
<dbReference type="Gene3D" id="1.10.260.40">
    <property type="entry name" value="lambda repressor-like DNA-binding domains"/>
    <property type="match status" value="1"/>
</dbReference>
<proteinExistence type="predicted"/>
<dbReference type="EMBL" id="NIVC01000922">
    <property type="protein sequence ID" value="PAA74797.1"/>
    <property type="molecule type" value="Genomic_DNA"/>
</dbReference>
<sequence length="162" mass="17908">FCRHSLIKQEMAEADDQRVVHLKTTQQLSSAQRQGLQIEANRKFDSGSNKQHKIDKDARKLDQETENLHHNRVGMDVGKLIQQGRQAKGLSQKDLATRINEKPQVIAEYENGQAIPNNQVLGKIERQIGIKLRGKEKGQSLSQPTAAPGPAAATGTGKGKKK</sequence>
<dbReference type="InterPro" id="IPR013729">
    <property type="entry name" value="MBF1_N"/>
</dbReference>
<dbReference type="Pfam" id="PF08523">
    <property type="entry name" value="MBF1"/>
    <property type="match status" value="1"/>
</dbReference>
<dbReference type="OrthoDB" id="10253401at2759"/>
<dbReference type="GO" id="GO:0003677">
    <property type="term" value="F:DNA binding"/>
    <property type="evidence" value="ECO:0007669"/>
    <property type="project" value="UniProtKB-KW"/>
</dbReference>
<accession>A0A267FNW3</accession>
<dbReference type="PROSITE" id="PS50943">
    <property type="entry name" value="HTH_CROC1"/>
    <property type="match status" value="1"/>
</dbReference>
<dbReference type="InterPro" id="IPR001387">
    <property type="entry name" value="Cro/C1-type_HTH"/>
</dbReference>
<dbReference type="SMART" id="SM00530">
    <property type="entry name" value="HTH_XRE"/>
    <property type="match status" value="1"/>
</dbReference>
<keyword evidence="7" id="KW-1185">Reference proteome</keyword>
<keyword evidence="2" id="KW-0238">DNA-binding</keyword>
<dbReference type="PANTHER" id="PTHR10245:SF15">
    <property type="entry name" value="ENDOTHELIAL DIFFERENTIATION-RELATED FACTOR 1"/>
    <property type="match status" value="1"/>
</dbReference>
<dbReference type="SUPFAM" id="SSF47413">
    <property type="entry name" value="lambda repressor-like DNA-binding domains"/>
    <property type="match status" value="1"/>
</dbReference>
<dbReference type="Pfam" id="PF01381">
    <property type="entry name" value="HTH_3"/>
    <property type="match status" value="1"/>
</dbReference>
<dbReference type="FunFam" id="1.10.260.40:FF:000015">
    <property type="entry name" value="Endothelial differentiation-related factor 1"/>
    <property type="match status" value="1"/>
</dbReference>
<dbReference type="AlphaFoldDB" id="A0A267FNW3"/>
<feature type="non-terminal residue" evidence="6">
    <location>
        <position position="1"/>
    </location>
</feature>
<comment type="caution">
    <text evidence="6">The sequence shown here is derived from an EMBL/GenBank/DDBJ whole genome shotgun (WGS) entry which is preliminary data.</text>
</comment>
<gene>
    <name evidence="6" type="ORF">BOX15_Mlig022528g5</name>
</gene>
<feature type="compositionally biased region" description="Low complexity" evidence="4">
    <location>
        <begin position="144"/>
        <end position="155"/>
    </location>
</feature>
<evidence type="ECO:0000256" key="4">
    <source>
        <dbReference type="SAM" id="MobiDB-lite"/>
    </source>
</evidence>
<organism evidence="6 7">
    <name type="scientific">Macrostomum lignano</name>
    <dbReference type="NCBI Taxonomy" id="282301"/>
    <lineage>
        <taxon>Eukaryota</taxon>
        <taxon>Metazoa</taxon>
        <taxon>Spiralia</taxon>
        <taxon>Lophotrochozoa</taxon>
        <taxon>Platyhelminthes</taxon>
        <taxon>Rhabditophora</taxon>
        <taxon>Macrostomorpha</taxon>
        <taxon>Macrostomida</taxon>
        <taxon>Macrostomidae</taxon>
        <taxon>Macrostomum</taxon>
    </lineage>
</organism>
<name>A0A267FNW3_9PLAT</name>
<evidence type="ECO:0000313" key="7">
    <source>
        <dbReference type="Proteomes" id="UP000215902"/>
    </source>
</evidence>
<keyword evidence="1" id="KW-0805">Transcription regulation</keyword>
<dbReference type="PANTHER" id="PTHR10245">
    <property type="entry name" value="ENDOTHELIAL DIFFERENTIATION-RELATED FACTOR 1 MULTIPROTEIN BRIDGING FACTOR 1"/>
    <property type="match status" value="1"/>
</dbReference>
<keyword evidence="3" id="KW-0804">Transcription</keyword>